<dbReference type="AlphaFoldDB" id="A0A1E7FDY6"/>
<dbReference type="PANTHER" id="PTHR17571">
    <property type="entry name" value="URINARY PROTEIN RUP /ACROSOMAL PROTEIN SP-10"/>
    <property type="match status" value="1"/>
</dbReference>
<organism evidence="2 3">
    <name type="scientific">Fragilariopsis cylindrus CCMP1102</name>
    <dbReference type="NCBI Taxonomy" id="635003"/>
    <lineage>
        <taxon>Eukaryota</taxon>
        <taxon>Sar</taxon>
        <taxon>Stramenopiles</taxon>
        <taxon>Ochrophyta</taxon>
        <taxon>Bacillariophyta</taxon>
        <taxon>Bacillariophyceae</taxon>
        <taxon>Bacillariophycidae</taxon>
        <taxon>Bacillariales</taxon>
        <taxon>Bacillariaceae</taxon>
        <taxon>Fragilariopsis</taxon>
    </lineage>
</organism>
<dbReference type="InParanoid" id="A0A1E7FDY6"/>
<feature type="compositionally biased region" description="Basic and acidic residues" evidence="1">
    <location>
        <begin position="172"/>
        <end position="189"/>
    </location>
</feature>
<dbReference type="PANTHER" id="PTHR17571:SF34">
    <property type="entry name" value="ACROSOMAL PROTEIN SP-10"/>
    <property type="match status" value="1"/>
</dbReference>
<accession>A0A1E7FDY6</accession>
<feature type="compositionally biased region" description="Basic and acidic residues" evidence="1">
    <location>
        <begin position="121"/>
        <end position="141"/>
    </location>
</feature>
<dbReference type="Proteomes" id="UP000095751">
    <property type="component" value="Unassembled WGS sequence"/>
</dbReference>
<gene>
    <name evidence="2" type="ORF">FRACYDRAFT_238930</name>
</gene>
<feature type="region of interest" description="Disordered" evidence="1">
    <location>
        <begin position="422"/>
        <end position="446"/>
    </location>
</feature>
<evidence type="ECO:0000313" key="3">
    <source>
        <dbReference type="Proteomes" id="UP000095751"/>
    </source>
</evidence>
<reference evidence="2 3" key="1">
    <citation type="submission" date="2016-09" db="EMBL/GenBank/DDBJ databases">
        <title>Extensive genetic diversity and differential bi-allelic expression allows diatom success in the polar Southern Ocean.</title>
        <authorList>
            <consortium name="DOE Joint Genome Institute"/>
            <person name="Mock T."/>
            <person name="Otillar R.P."/>
            <person name="Strauss J."/>
            <person name="Dupont C."/>
            <person name="Frickenhaus S."/>
            <person name="Maumus F."/>
            <person name="Mcmullan M."/>
            <person name="Sanges R."/>
            <person name="Schmutz J."/>
            <person name="Toseland A."/>
            <person name="Valas R."/>
            <person name="Veluchamy A."/>
            <person name="Ward B.J."/>
            <person name="Allen A."/>
            <person name="Barry K."/>
            <person name="Falciatore A."/>
            <person name="Ferrante M."/>
            <person name="Fortunato A.E."/>
            <person name="Gloeckner G."/>
            <person name="Gruber A."/>
            <person name="Hipkin R."/>
            <person name="Janech M."/>
            <person name="Kroth P."/>
            <person name="Leese F."/>
            <person name="Lindquist E."/>
            <person name="Lyon B.R."/>
            <person name="Martin J."/>
            <person name="Mayer C."/>
            <person name="Parker M."/>
            <person name="Quesneville H."/>
            <person name="Raymond J."/>
            <person name="Uhlig C."/>
            <person name="Valentin K.U."/>
            <person name="Worden A.Z."/>
            <person name="Armbrust E.V."/>
            <person name="Bowler C."/>
            <person name="Green B."/>
            <person name="Moulton V."/>
            <person name="Van Oosterhout C."/>
            <person name="Grigoriev I."/>
        </authorList>
    </citation>
    <scope>NUCLEOTIDE SEQUENCE [LARGE SCALE GENOMIC DNA]</scope>
    <source>
        <strain evidence="2 3">CCMP1102</strain>
    </source>
</reference>
<evidence type="ECO:0000313" key="2">
    <source>
        <dbReference type="EMBL" id="OEU16336.1"/>
    </source>
</evidence>
<protein>
    <submittedName>
        <fullName evidence="2">Uncharacterized protein</fullName>
    </submittedName>
</protein>
<feature type="compositionally biased region" description="Polar residues" evidence="1">
    <location>
        <begin position="899"/>
        <end position="908"/>
    </location>
</feature>
<feature type="compositionally biased region" description="Acidic residues" evidence="1">
    <location>
        <begin position="161"/>
        <end position="171"/>
    </location>
</feature>
<feature type="compositionally biased region" description="Polar residues" evidence="1">
    <location>
        <begin position="436"/>
        <end position="446"/>
    </location>
</feature>
<feature type="compositionally biased region" description="Acidic residues" evidence="1">
    <location>
        <begin position="142"/>
        <end position="154"/>
    </location>
</feature>
<evidence type="ECO:0000256" key="1">
    <source>
        <dbReference type="SAM" id="MobiDB-lite"/>
    </source>
</evidence>
<keyword evidence="3" id="KW-1185">Reference proteome</keyword>
<feature type="compositionally biased region" description="Basic and acidic residues" evidence="1">
    <location>
        <begin position="947"/>
        <end position="970"/>
    </location>
</feature>
<feature type="compositionally biased region" description="Low complexity" evidence="1">
    <location>
        <begin position="865"/>
        <end position="891"/>
    </location>
</feature>
<feature type="region of interest" description="Disordered" evidence="1">
    <location>
        <begin position="1"/>
        <end position="206"/>
    </location>
</feature>
<feature type="compositionally biased region" description="Acidic residues" evidence="1">
    <location>
        <begin position="927"/>
        <end position="946"/>
    </location>
</feature>
<dbReference type="EMBL" id="KV784358">
    <property type="protein sequence ID" value="OEU16336.1"/>
    <property type="molecule type" value="Genomic_DNA"/>
</dbReference>
<dbReference type="InterPro" id="IPR052671">
    <property type="entry name" value="Acrosomal_SP-10-like"/>
</dbReference>
<sequence>MKTSHSDNNDTSTSTDRENAKKPKTRNATTVAKMQTPLKPPFRSAKQMEEKNLEEESNETAATVTPFKHSETPTGMEDEFLDNETHTDIGDGFLATLEEELNRTETEEIFDYEGGLEEDVNEKNNTKKSNKENEKRNKNKENEEDSDDEDEEEKEDKQNENEDEEKEEEEKEKEQKSKEKEKVTRKENNYENGNGLPKQPILQFGEYKKDDGTVATWESMTEKDWTNWDLNNPPGENHKFWLLDAKIIKHAIEHWIFEDKVSANQTKCGPESFIRRGTMLEVYDTCNKYINKFITYPDVEKQIIYTPSLAKPKKLLRESDEENKELIKTMTSMQNNKARFRLQGNIAKANSASLIFIKKQKRQQLLATIMQNASIAEKKAYQIIGASLDYRRELEADELDAAAQEEADDLIFIKELKELENENRASDREDNDVLANDTTEPQQNVNNPNLENIELLQNNMNENDLNIVTILSQNSTISTVGQDQLTTQTEPAGTVVEVHFSKDTTLKDKYIKMKLSEINWEDKSKRELTVNLDPDTMSTLNRDTREAAKVISNLLQLTEAKRWSSICTRDIYAKDGMLMKCVKTRPLLQSIDKLKHTPECNQIRSTLDGIVEQYQYKIQKELNKYTELEIKYHDKQRFVIMEEKLRYLIRLQATKIVTEFNEQKRMQMLVKGIANRCPITCDEVCGFAYLFLLTGRACNALSEWADVTNEVMMNNLTTTLKYPERILETEIKESNSIKIGTLNVKRPSNDTWTVATSVAADLQELVAEMTLGSKTKFYNSIIEEKGLKAVRDLRYTRETIEKSARVSDILKNTKDIKNVMELNKWKKDTVKSIMGQIHKKQNALARYSKALGVRDTDINNKDSSTTHATTKATTTTRTTTNNSDEADTTTTTKEDNIRNDTTIEQDSMTETKATTEEKITPVHDSKEEEEDAVEEEEQEEVEEETQEAERTIHKHNSMKETTGKQEINEE</sequence>
<feature type="compositionally biased region" description="Acidic residues" evidence="1">
    <location>
        <begin position="107"/>
        <end position="120"/>
    </location>
</feature>
<proteinExistence type="predicted"/>
<name>A0A1E7FDY6_9STRA</name>
<feature type="region of interest" description="Disordered" evidence="1">
    <location>
        <begin position="856"/>
        <end position="970"/>
    </location>
</feature>
<feature type="compositionally biased region" description="Basic and acidic residues" evidence="1">
    <location>
        <begin position="913"/>
        <end position="926"/>
    </location>
</feature>
<dbReference type="KEGG" id="fcy:FRACYDRAFT_238930"/>